<dbReference type="GO" id="GO:0006281">
    <property type="term" value="P:DNA repair"/>
    <property type="evidence" value="ECO:0007669"/>
    <property type="project" value="UniProtKB-KW"/>
</dbReference>
<gene>
    <name evidence="12" type="ORF">CVIRNUC_004800</name>
</gene>
<evidence type="ECO:0000256" key="9">
    <source>
        <dbReference type="PIRSR" id="PIRSR610347-1"/>
    </source>
</evidence>
<dbReference type="SUPFAM" id="SSF56024">
    <property type="entry name" value="Phospholipase D/nuclease"/>
    <property type="match status" value="2"/>
</dbReference>
<evidence type="ECO:0000256" key="7">
    <source>
        <dbReference type="ARBA" id="ARBA00023204"/>
    </source>
</evidence>
<dbReference type="Gene3D" id="3.30.870.10">
    <property type="entry name" value="Endonuclease Chain A"/>
    <property type="match status" value="2"/>
</dbReference>
<evidence type="ECO:0000256" key="3">
    <source>
        <dbReference type="ARBA" id="ARBA00022722"/>
    </source>
</evidence>
<proteinExistence type="inferred from homology"/>
<comment type="caution">
    <text evidence="12">The sequence shown here is derived from an EMBL/GenBank/DDBJ whole genome shotgun (WGS) entry which is preliminary data.</text>
</comment>
<protein>
    <recommendedName>
        <fullName evidence="14">Tyrosyl-DNA phosphodiesterase 1</fullName>
    </recommendedName>
</protein>
<evidence type="ECO:0000256" key="4">
    <source>
        <dbReference type="ARBA" id="ARBA00022763"/>
    </source>
</evidence>
<reference evidence="12 13" key="1">
    <citation type="submission" date="2023-10" db="EMBL/GenBank/DDBJ databases">
        <authorList>
            <person name="Maclean D."/>
            <person name="Macfadyen A."/>
        </authorList>
    </citation>
    <scope>NUCLEOTIDE SEQUENCE [LARGE SCALE GENOMIC DNA]</scope>
</reference>
<dbReference type="Proteomes" id="UP001314263">
    <property type="component" value="Unassembled WGS sequence"/>
</dbReference>
<keyword evidence="7" id="KW-0234">DNA repair</keyword>
<dbReference type="Pfam" id="PF06087">
    <property type="entry name" value="Tyr-DNA_phospho"/>
    <property type="match status" value="1"/>
</dbReference>
<dbReference type="AlphaFoldDB" id="A0AAV1I6C7"/>
<dbReference type="GO" id="GO:0003690">
    <property type="term" value="F:double-stranded DNA binding"/>
    <property type="evidence" value="ECO:0007669"/>
    <property type="project" value="TreeGrafter"/>
</dbReference>
<dbReference type="PANTHER" id="PTHR12415:SF0">
    <property type="entry name" value="TYROSYL-DNA PHOSPHODIESTERASE 1"/>
    <property type="match status" value="1"/>
</dbReference>
<evidence type="ECO:0000313" key="13">
    <source>
        <dbReference type="Proteomes" id="UP001314263"/>
    </source>
</evidence>
<evidence type="ECO:0000256" key="2">
    <source>
        <dbReference type="ARBA" id="ARBA00010205"/>
    </source>
</evidence>
<keyword evidence="4" id="KW-0227">DNA damage</keyword>
<organism evidence="12 13">
    <name type="scientific">Coccomyxa viridis</name>
    <dbReference type="NCBI Taxonomy" id="1274662"/>
    <lineage>
        <taxon>Eukaryota</taxon>
        <taxon>Viridiplantae</taxon>
        <taxon>Chlorophyta</taxon>
        <taxon>core chlorophytes</taxon>
        <taxon>Trebouxiophyceae</taxon>
        <taxon>Trebouxiophyceae incertae sedis</taxon>
        <taxon>Coccomyxaceae</taxon>
        <taxon>Coccomyxa</taxon>
    </lineage>
</organism>
<dbReference type="GO" id="GO:0003697">
    <property type="term" value="F:single-stranded DNA binding"/>
    <property type="evidence" value="ECO:0007669"/>
    <property type="project" value="TreeGrafter"/>
</dbReference>
<keyword evidence="5" id="KW-0378">Hydrolase</keyword>
<keyword evidence="8" id="KW-0539">Nucleus</keyword>
<name>A0AAV1I6C7_9CHLO</name>
<evidence type="ECO:0000256" key="1">
    <source>
        <dbReference type="ARBA" id="ARBA00004123"/>
    </source>
</evidence>
<keyword evidence="13" id="KW-1185">Reference proteome</keyword>
<comment type="similarity">
    <text evidence="2">Belongs to the tyrosyl-DNA phosphodiesterase family.</text>
</comment>
<dbReference type="CDD" id="cd09122">
    <property type="entry name" value="PLDc_Tdp1_1"/>
    <property type="match status" value="1"/>
</dbReference>
<comment type="subcellular location">
    <subcellularLocation>
        <location evidence="1">Nucleus</location>
    </subcellularLocation>
</comment>
<keyword evidence="3" id="KW-0540">Nuclease</keyword>
<evidence type="ECO:0000256" key="5">
    <source>
        <dbReference type="ARBA" id="ARBA00022801"/>
    </source>
</evidence>
<dbReference type="GO" id="GO:0017005">
    <property type="term" value="F:3'-tyrosyl-DNA phosphodiesterase activity"/>
    <property type="evidence" value="ECO:0007669"/>
    <property type="project" value="TreeGrafter"/>
</dbReference>
<accession>A0AAV1I6C7</accession>
<feature type="active site" description="Proton donor/acceptor" evidence="9">
    <location>
        <position position="357"/>
    </location>
</feature>
<evidence type="ECO:0000256" key="6">
    <source>
        <dbReference type="ARBA" id="ARBA00022839"/>
    </source>
</evidence>
<feature type="binding site" evidence="10">
    <location>
        <position position="123"/>
    </location>
    <ligand>
        <name>substrate</name>
    </ligand>
</feature>
<dbReference type="GO" id="GO:0004527">
    <property type="term" value="F:exonuclease activity"/>
    <property type="evidence" value="ECO:0007669"/>
    <property type="project" value="UniProtKB-KW"/>
</dbReference>
<keyword evidence="6" id="KW-0269">Exonuclease</keyword>
<dbReference type="InterPro" id="IPR010347">
    <property type="entry name" value="Tdp1"/>
</dbReference>
<dbReference type="PANTHER" id="PTHR12415">
    <property type="entry name" value="TYROSYL-DNA PHOSPHODIESTERASE 1"/>
    <property type="match status" value="1"/>
</dbReference>
<dbReference type="EMBL" id="CAUYUE010000005">
    <property type="protein sequence ID" value="CAK0779549.1"/>
    <property type="molecule type" value="Genomic_DNA"/>
</dbReference>
<feature type="active site" description="Nucleophile" evidence="9">
    <location>
        <position position="121"/>
    </location>
</feature>
<evidence type="ECO:0008006" key="14">
    <source>
        <dbReference type="Google" id="ProtNLM"/>
    </source>
</evidence>
<evidence type="ECO:0000256" key="10">
    <source>
        <dbReference type="PIRSR" id="PIRSR610347-2"/>
    </source>
</evidence>
<dbReference type="GO" id="GO:0005634">
    <property type="term" value="C:nucleus"/>
    <property type="evidence" value="ECO:0007669"/>
    <property type="project" value="UniProtKB-SubCell"/>
</dbReference>
<feature type="site" description="Interaction with DNA" evidence="11">
    <location>
        <position position="380"/>
    </location>
</feature>
<feature type="binding site" evidence="10">
    <location>
        <position position="359"/>
    </location>
    <ligand>
        <name>substrate</name>
    </ligand>
</feature>
<evidence type="ECO:0000256" key="11">
    <source>
        <dbReference type="PIRSR" id="PIRSR610347-3"/>
    </source>
</evidence>
<evidence type="ECO:0000256" key="8">
    <source>
        <dbReference type="ARBA" id="ARBA00023242"/>
    </source>
</evidence>
<evidence type="ECO:0000313" key="12">
    <source>
        <dbReference type="EMBL" id="CAK0779549.1"/>
    </source>
</evidence>
<sequence length="509" mass="55985">MPAAAQAAASASCATAGCPPPAFSLLRVRGLPQEHSCGMLGAQLADVLGGGHVRYMLISNYMIDMAWLLSAVPSILDADQVLLVHGERKSPMAVKMMTDAAQGRRWTVHAPPLRDQWGVHHSKAFLLHFDRGLRVIVMTANLIYQDCNLKTQGLWYQDFPRKAAGTSSDQASSSFEAALTDYVNALRLPLQAAKQARAIIAEHDFSSARAHLVTSVPGYHTGADMRKYGHMRVRELLRGETFPSNFQHSPLVAQFSSMGSVNTKWLEELQHSFAQGTYHDGQVTRPLGKPEDFRVVWPTVSAVRDSNEGWFAGCSIPGSAANVLRAAKGCTVPMLKQHWCIWDGNPTAVGRQHAMPHIKTYLRHRGQEVAYLVVTSHNLSKAAWGVLQKGETQMYIMHYELGVMLLPSLEQAYRSHEHFGFSCTSIAPQPSRAGEPEDVQFWAKGGVDTHSSAATSDAYAVELPVPYMLPPQRYGASDEPWRVGEAFSGLDSKGCTVQESFERNSHYGN</sequence>